<organism evidence="9 10">
    <name type="scientific">Canis lupus familiaris</name>
    <name type="common">Dog</name>
    <name type="synonym">Canis familiaris</name>
    <dbReference type="NCBI Taxonomy" id="9615"/>
    <lineage>
        <taxon>Eukaryota</taxon>
        <taxon>Metazoa</taxon>
        <taxon>Chordata</taxon>
        <taxon>Craniata</taxon>
        <taxon>Vertebrata</taxon>
        <taxon>Euteleostomi</taxon>
        <taxon>Mammalia</taxon>
        <taxon>Eutheria</taxon>
        <taxon>Laurasiatheria</taxon>
        <taxon>Carnivora</taxon>
        <taxon>Caniformia</taxon>
        <taxon>Canidae</taxon>
        <taxon>Canis</taxon>
    </lineage>
</organism>
<dbReference type="FunFam" id="1.10.533.10:FF:000003">
    <property type="entry name" value="Caspase recruitment domain family, member 11"/>
    <property type="match status" value="1"/>
</dbReference>
<dbReference type="PANTHER" id="PTHR14559:SF12">
    <property type="entry name" value="CASPASE RECRUITMENT DOMAIN-CONTAINING PROTEIN 10"/>
    <property type="match status" value="1"/>
</dbReference>
<keyword evidence="1" id="KW-0597">Phosphoprotein</keyword>
<proteinExistence type="predicted"/>
<feature type="region of interest" description="Disordered" evidence="7">
    <location>
        <begin position="361"/>
        <end position="382"/>
    </location>
</feature>
<dbReference type="InterPro" id="IPR042140">
    <property type="entry name" value="CARD_CARD10"/>
</dbReference>
<evidence type="ECO:0000259" key="8">
    <source>
        <dbReference type="PROSITE" id="PS50209"/>
    </source>
</evidence>
<feature type="region of interest" description="Disordered" evidence="7">
    <location>
        <begin position="151"/>
        <end position="181"/>
    </location>
</feature>
<evidence type="ECO:0000256" key="3">
    <source>
        <dbReference type="ARBA" id="ARBA00056468"/>
    </source>
</evidence>
<feature type="domain" description="CARD" evidence="8">
    <location>
        <begin position="479"/>
        <end position="571"/>
    </location>
</feature>
<dbReference type="InterPro" id="IPR001315">
    <property type="entry name" value="CARD"/>
</dbReference>
<dbReference type="GO" id="GO:0042981">
    <property type="term" value="P:regulation of apoptotic process"/>
    <property type="evidence" value="ECO:0007669"/>
    <property type="project" value="InterPro"/>
</dbReference>
<evidence type="ECO:0000256" key="2">
    <source>
        <dbReference type="ARBA" id="ARBA00023054"/>
    </source>
</evidence>
<evidence type="ECO:0000313" key="9">
    <source>
        <dbReference type="Ensembl" id="ENSCAFP00030016151.1"/>
    </source>
</evidence>
<comment type="subunit">
    <text evidence="4">CARD10 and BCL10 bind to each other by CARD-CARD interaction. They both participate in a complex with MALT1, where MALT1 binds to BCL10. Interacts with TMEM43; this interaction is essential for EGFR-mediated NF-kappa-B activation.</text>
</comment>
<name>A0A8C0MXD9_CANLF</name>
<feature type="compositionally biased region" description="Gly residues" evidence="7">
    <location>
        <begin position="294"/>
        <end position="323"/>
    </location>
</feature>
<feature type="coiled-coil region" evidence="6">
    <location>
        <begin position="798"/>
        <end position="895"/>
    </location>
</feature>
<dbReference type="FunFam" id="3.40.50.300:FF:000867">
    <property type="entry name" value="Caspase recruitment domain family member 10"/>
    <property type="match status" value="1"/>
</dbReference>
<feature type="compositionally biased region" description="Basic and acidic residues" evidence="7">
    <location>
        <begin position="956"/>
        <end position="969"/>
    </location>
</feature>
<accession>A0A8C0MXD9</accession>
<dbReference type="PROSITE" id="PS50209">
    <property type="entry name" value="CARD"/>
    <property type="match status" value="1"/>
</dbReference>
<comment type="function">
    <text evidence="3">Scaffold protein that plays an important role in mediating the activation of NF-kappa-B via BCL10 or EGFR.</text>
</comment>
<feature type="region of interest" description="Disordered" evidence="7">
    <location>
        <begin position="1"/>
        <end position="26"/>
    </location>
</feature>
<dbReference type="Gene3D" id="2.30.30.40">
    <property type="entry name" value="SH3 Domains"/>
    <property type="match status" value="1"/>
</dbReference>
<sequence length="1485" mass="161516">MTLLKGQGWDLAPPDPPSQQPPAAISNGQREIVSHVPVETGTDFIMVSDHEFPWGEGGVRTQLFSILLDLDHRTTPNHFWVHSASPPEERPPGNTGPLAPMFFNETLRRTGVNSGALTVQTPISEKVAPTPRFFVAHPGAALKLEGRCQSWRPTGGHRGPRGPASAHLPGAGGQRPAGLRTECPQECSQAGLPRVHWAAPSRAGKCFRPGKPLGGPGSCKRGSPRPTLHGHAAHGAERVRGVRGGAPARGGSARRRCARRAGGGGPAGGLRAGRCAAARPGQRAWPAPPRPPGGRAGVGGPPGPRGAGAGSAGGKQEAGGGARPEGREEGVRADVRAAGGAGRWARAARCGGARPARAAAGTGAELGAPRTPPPCAGGAAARARTRESEAAAACGVSPGCARVSPGVRRGAGARGGGAGREGRRVPRRRPGGSAAHPARAPADPARPWPADPEDAAMPGGAEAAEAEEEAGAGSGSEAEEDALWERIEGVRHRLTRALNPAKLTPYLRQCRVIDEQDEEEVLSTYRFPCRVNRTGRLMDILRCRGKRGYEAFLEALEFYYPEHFTLLTGQEPAQRCSMILDEEGPEGLTQFLMTEVRRLREARKSQLQREQQLQARGRVLEEERAGLEQRLREQQQAQERCQRLREDWEAGSLELLRLKDENYMIAMRLAQLSEEKNSAVLRSRDLQLAVDQLKLKVSRLEEECSLLRRARGPLPGAEDKEKDKEPDNVDLVSELRAENQRLTASLQELQEGLQQEASRLGSPGSERILLDILEHDWREAQDSRQELCQKLHAVQGELQWAEELRDKYLQEMEDLRLKHRTLQKDCDLYKHRMATVLAQLEEIEKERDQAIQSRDRIQLQYSQSLIEKDQYRKQVRGLEAERDELLTMLTSLEGAKALLEAQLQRVQGGPCLKACTSSHSLCSNLSSTWSLSEFPPPLGGPEAAGEAAVMGGSEPHTSEEATDSEKEINRLSILPFPPSAGSILRRQREEDPAPPKRSFSSMSDITGSVTLKPWSPGLSSSSSSDSVWPLGKPDGLLARGCGLDLLNRSLAIRVSCRSPPGGPEPHDKGPDGLSFLGDSWSGAVVRRVLSGPGSARVEPREPRAEAAGLEGAGLEGEVQQRTLPWSQVSTLPFLMDFKACQSFHEALDAWTKGLSTEPFYIRANLTLPERADPHALCVKAQEILRLMDPAYKRRQEWLCTRVDPLTLRDLDRGTVPNYQRAQQLLEVQEKGLPSSRHRGSRSNLKKRALDQLRLVKPKHVGGSAGDPPEQLLLEPCSEPERSLKPYSLVRPLLVSALRPVVLLPECLAPRLIRNLLDLPNSRLDFQVCPAESLSGEEQCSSSAPGAPKAQPATPGLGSRLRAIQESVGKKHCLLELGARGVRELVQNEIYPIVIHVEVTEKNVREVRGLLGRPGCRDSELLRQCHRSEQVLWGLPCSWVQVPAHAWGHSEELAKVVRGRILQEQARLVWVERGSCIGGGGSSSEA</sequence>
<feature type="coiled-coil region" evidence="6">
    <location>
        <begin position="683"/>
        <end position="759"/>
    </location>
</feature>
<dbReference type="Gene3D" id="1.10.533.10">
    <property type="entry name" value="Death Domain, Fas"/>
    <property type="match status" value="1"/>
</dbReference>
<evidence type="ECO:0000313" key="10">
    <source>
        <dbReference type="Proteomes" id="UP000694429"/>
    </source>
</evidence>
<feature type="compositionally biased region" description="Low complexity" evidence="7">
    <location>
        <begin position="401"/>
        <end position="410"/>
    </location>
</feature>
<evidence type="ECO:0000256" key="7">
    <source>
        <dbReference type="SAM" id="MobiDB-lite"/>
    </source>
</evidence>
<dbReference type="CDD" id="cd08807">
    <property type="entry name" value="CARD_CARD10_CARMA3"/>
    <property type="match status" value="1"/>
</dbReference>
<dbReference type="Gene3D" id="3.40.50.300">
    <property type="entry name" value="P-loop containing nucleotide triphosphate hydrolases"/>
    <property type="match status" value="1"/>
</dbReference>
<dbReference type="InterPro" id="IPR011029">
    <property type="entry name" value="DEATH-like_dom_sf"/>
</dbReference>
<evidence type="ECO:0000256" key="4">
    <source>
        <dbReference type="ARBA" id="ARBA00062203"/>
    </source>
</evidence>
<feature type="region of interest" description="Disordered" evidence="7">
    <location>
        <begin position="933"/>
        <end position="1005"/>
    </location>
</feature>
<dbReference type="Proteomes" id="UP000694429">
    <property type="component" value="Chromosome 10"/>
</dbReference>
<dbReference type="SUPFAM" id="SSF47986">
    <property type="entry name" value="DEATH domain"/>
    <property type="match status" value="1"/>
</dbReference>
<dbReference type="FunFam" id="2.30.30.40:FF:000143">
    <property type="entry name" value="Caspase recruitment domain family member 10"/>
    <property type="match status" value="1"/>
</dbReference>
<reference evidence="9" key="2">
    <citation type="submission" date="2025-08" db="UniProtKB">
        <authorList>
            <consortium name="Ensembl"/>
        </authorList>
    </citation>
    <scope>IDENTIFICATION</scope>
</reference>
<dbReference type="PANTHER" id="PTHR14559">
    <property type="entry name" value="CASPASE RECRUITMENT DOMAIN FAMILY"/>
    <property type="match status" value="1"/>
</dbReference>
<feature type="region of interest" description="Disordered" evidence="7">
    <location>
        <begin position="401"/>
        <end position="479"/>
    </location>
</feature>
<reference evidence="9" key="1">
    <citation type="submission" date="2019-03" db="EMBL/GenBank/DDBJ databases">
        <authorList>
            <person name="Warren W.C."/>
            <person name="Johnson G.S."/>
        </authorList>
    </citation>
    <scope>NUCLEOTIDE SEQUENCE [LARGE SCALE GENOMIC DNA]</scope>
    <source>
        <strain evidence="9">Basenji</strain>
    </source>
</reference>
<dbReference type="Pfam" id="PF00619">
    <property type="entry name" value="CARD"/>
    <property type="match status" value="1"/>
</dbReference>
<feature type="region of interest" description="Disordered" evidence="7">
    <location>
        <begin position="208"/>
        <end position="330"/>
    </location>
</feature>
<evidence type="ECO:0000256" key="6">
    <source>
        <dbReference type="SAM" id="Coils"/>
    </source>
</evidence>
<feature type="compositionally biased region" description="Low complexity" evidence="7">
    <location>
        <begin position="940"/>
        <end position="954"/>
    </location>
</feature>
<protein>
    <recommendedName>
        <fullName evidence="5">Caspase recruitment domain-containing protein 10</fullName>
    </recommendedName>
</protein>
<dbReference type="Ensembl" id="ENSCAFT00030018503.1">
    <property type="protein sequence ID" value="ENSCAFP00030016151.1"/>
    <property type="gene ID" value="ENSCAFG00030009816.1"/>
</dbReference>
<feature type="compositionally biased region" description="Gly residues" evidence="7">
    <location>
        <begin position="261"/>
        <end position="271"/>
    </location>
</feature>
<feature type="compositionally biased region" description="Low complexity" evidence="7">
    <location>
        <begin position="272"/>
        <end position="285"/>
    </location>
</feature>
<evidence type="ECO:0000256" key="1">
    <source>
        <dbReference type="ARBA" id="ARBA00022553"/>
    </source>
</evidence>
<feature type="coiled-coil region" evidence="6">
    <location>
        <begin position="596"/>
        <end position="647"/>
    </location>
</feature>
<keyword evidence="2 6" id="KW-0175">Coiled coil</keyword>
<feature type="compositionally biased region" description="Low complexity" evidence="7">
    <location>
        <begin position="431"/>
        <end position="443"/>
    </location>
</feature>
<dbReference type="InterPro" id="IPR027417">
    <property type="entry name" value="P-loop_NTPase"/>
</dbReference>
<evidence type="ECO:0000256" key="5">
    <source>
        <dbReference type="ARBA" id="ARBA00067935"/>
    </source>
</evidence>